<dbReference type="AlphaFoldDB" id="A0AAI9X3N6"/>
<gene>
    <name evidence="2" type="ORF">VN97_g11203</name>
</gene>
<sequence>MIYLFYAERDGFPFPFWCSPLAALCSLSKTEHAPGYYIIIELPSGGYHQNLPEDARLIPWGPPNQRQPQNSFHARNDSVEID</sequence>
<feature type="region of interest" description="Disordered" evidence="1">
    <location>
        <begin position="58"/>
        <end position="82"/>
    </location>
</feature>
<name>A0AAI9X3N6_PENTH</name>
<reference evidence="2" key="1">
    <citation type="submission" date="2015-06" db="EMBL/GenBank/DDBJ databases">
        <authorList>
            <person name="Nguyen H."/>
        </authorList>
    </citation>
    <scope>NUCLEOTIDE SEQUENCE</scope>
    <source>
        <strain evidence="2">DAOM 180753</strain>
    </source>
</reference>
<evidence type="ECO:0000256" key="1">
    <source>
        <dbReference type="SAM" id="MobiDB-lite"/>
    </source>
</evidence>
<reference evidence="2" key="2">
    <citation type="journal article" date="2016" name="Fungal Biol.">
        <title>Ochratoxin A production by Penicillium thymicola.</title>
        <authorList>
            <person name="Nguyen H.D.T."/>
            <person name="McMullin D.R."/>
            <person name="Ponomareva E."/>
            <person name="Riley R."/>
            <person name="Pomraning K.R."/>
            <person name="Baker S.E."/>
            <person name="Seifert K.A."/>
        </authorList>
    </citation>
    <scope>NUCLEOTIDE SEQUENCE</scope>
    <source>
        <strain evidence="2">DAOM 180753</strain>
    </source>
</reference>
<comment type="caution">
    <text evidence="2">The sequence shown here is derived from an EMBL/GenBank/DDBJ whole genome shotgun (WGS) entry which is preliminary data.</text>
</comment>
<evidence type="ECO:0000313" key="3">
    <source>
        <dbReference type="Proteomes" id="UP001227192"/>
    </source>
</evidence>
<dbReference type="EMBL" id="LACB01000592">
    <property type="protein sequence ID" value="KAJ9482234.1"/>
    <property type="molecule type" value="Genomic_DNA"/>
</dbReference>
<accession>A0AAI9X3N6</accession>
<keyword evidence="3" id="KW-1185">Reference proteome</keyword>
<feature type="compositionally biased region" description="Polar residues" evidence="1">
    <location>
        <begin position="64"/>
        <end position="73"/>
    </location>
</feature>
<protein>
    <submittedName>
        <fullName evidence="2">Uncharacterized protein</fullName>
    </submittedName>
</protein>
<organism evidence="2 3">
    <name type="scientific">Penicillium thymicola</name>
    <dbReference type="NCBI Taxonomy" id="293382"/>
    <lineage>
        <taxon>Eukaryota</taxon>
        <taxon>Fungi</taxon>
        <taxon>Dikarya</taxon>
        <taxon>Ascomycota</taxon>
        <taxon>Pezizomycotina</taxon>
        <taxon>Eurotiomycetes</taxon>
        <taxon>Eurotiomycetidae</taxon>
        <taxon>Eurotiales</taxon>
        <taxon>Aspergillaceae</taxon>
        <taxon>Penicillium</taxon>
    </lineage>
</organism>
<dbReference type="Proteomes" id="UP001227192">
    <property type="component" value="Unassembled WGS sequence"/>
</dbReference>
<proteinExistence type="predicted"/>
<evidence type="ECO:0000313" key="2">
    <source>
        <dbReference type="EMBL" id="KAJ9482234.1"/>
    </source>
</evidence>